<dbReference type="InterPro" id="IPR011063">
    <property type="entry name" value="TilS/TtcA_N"/>
</dbReference>
<comment type="subcellular location">
    <subcellularLocation>
        <location evidence="6">Cytoplasm</location>
    </subcellularLocation>
</comment>
<accession>A0ABY2Q2F8</accession>
<dbReference type="EMBL" id="SSNY01000017">
    <property type="protein sequence ID" value="THF54647.1"/>
    <property type="molecule type" value="Genomic_DNA"/>
</dbReference>
<gene>
    <name evidence="6 8" type="primary">tilS</name>
    <name evidence="8" type="ORF">E6C48_21300</name>
</gene>
<protein>
    <recommendedName>
        <fullName evidence="6">tRNA(Ile)-lysidine synthase</fullName>
        <ecNumber evidence="6">6.3.4.19</ecNumber>
    </recommendedName>
    <alternativeName>
        <fullName evidence="6">tRNA(Ile)-2-lysyl-cytidine synthase</fullName>
    </alternativeName>
    <alternativeName>
        <fullName evidence="6">tRNA(Ile)-lysidine synthetase</fullName>
    </alternativeName>
</protein>
<evidence type="ECO:0000256" key="2">
    <source>
        <dbReference type="ARBA" id="ARBA00022694"/>
    </source>
</evidence>
<keyword evidence="1 6" id="KW-0436">Ligase</keyword>
<keyword evidence="3 6" id="KW-0547">Nucleotide-binding</keyword>
<sequence>MLKIETPETDRLFSSIDLSGGAIVAVSGGSDSTALLLLLKHHIERNSPTVRLLAVTVDHALRAGSAAEAEAVARLCAKRGIPHKTVRWDGPKPATGLPAAARDARYRLLGRAAREAGIGLVLTGHTADDQAETVLMRQARAASAEAGPDADGRGLAGMAPATLYDGEIWIVRPLLGTRRAALRGWLTGQGAGWIDDPTNDNRTFERPRIRARLGDGEAAQFGPAIATADRAAGARIDLGMRAAALMRAHAGRPAPGLLRLAPAFVTAADRPAAVYALRILVAVAGGSSFLPDLARAEALFFRICGWRGPDPLRATLSHAVVDRRSAGLFLHREGRDLPPAGPVRDGTVWDGRYRITLGDGGGEFLIAAKGESAVAGALPVTACAPASLVHAALAAEPVFSMEKQGFMGGFLPASAQPVAAPFAHFLSGFDLAPARAVAELIGAAAIAAPPLGSIGLKP</sequence>
<dbReference type="EC" id="6.3.4.19" evidence="6"/>
<dbReference type="SUPFAM" id="SSF52402">
    <property type="entry name" value="Adenine nucleotide alpha hydrolases-like"/>
    <property type="match status" value="1"/>
</dbReference>
<comment type="function">
    <text evidence="6">Ligates lysine onto the cytidine present at position 34 of the AUA codon-specific tRNA(Ile) that contains the anticodon CAU, in an ATP-dependent manner. Cytidine is converted to lysidine, thus changing the amino acid specificity of the tRNA from methionine to isoleucine.</text>
</comment>
<keyword evidence="6" id="KW-0963">Cytoplasm</keyword>
<evidence type="ECO:0000256" key="5">
    <source>
        <dbReference type="ARBA" id="ARBA00048539"/>
    </source>
</evidence>
<keyword evidence="2 6" id="KW-0819">tRNA processing</keyword>
<reference evidence="8 9" key="1">
    <citation type="submission" date="2019-04" db="EMBL/GenBank/DDBJ databases">
        <title>Mesorhizobium composti sp. nov., isolated from compost.</title>
        <authorList>
            <person name="Lin S.-Y."/>
            <person name="Hameed A."/>
            <person name="Hsieh Y.-T."/>
            <person name="Young C.-C."/>
        </authorList>
    </citation>
    <scope>NUCLEOTIDE SEQUENCE [LARGE SCALE GENOMIC DNA]</scope>
    <source>
        <strain evidence="8 9">CC-YTH430</strain>
    </source>
</reference>
<dbReference type="Pfam" id="PF01171">
    <property type="entry name" value="ATP_bind_3"/>
    <property type="match status" value="1"/>
</dbReference>
<evidence type="ECO:0000313" key="8">
    <source>
        <dbReference type="EMBL" id="THF54647.1"/>
    </source>
</evidence>
<evidence type="ECO:0000259" key="7">
    <source>
        <dbReference type="Pfam" id="PF01171"/>
    </source>
</evidence>
<dbReference type="PANTHER" id="PTHR43033:SF1">
    <property type="entry name" value="TRNA(ILE)-LYSIDINE SYNTHASE-RELATED"/>
    <property type="match status" value="1"/>
</dbReference>
<dbReference type="RefSeq" id="WP_136360209.1">
    <property type="nucleotide sequence ID" value="NZ_SSNY01000017.1"/>
</dbReference>
<dbReference type="CDD" id="cd01992">
    <property type="entry name" value="TilS_N"/>
    <property type="match status" value="1"/>
</dbReference>
<dbReference type="HAMAP" id="MF_01161">
    <property type="entry name" value="tRNA_Ile_lys_synt"/>
    <property type="match status" value="1"/>
</dbReference>
<evidence type="ECO:0000313" key="9">
    <source>
        <dbReference type="Proteomes" id="UP000306441"/>
    </source>
</evidence>
<proteinExistence type="inferred from homology"/>
<dbReference type="InterPro" id="IPR012795">
    <property type="entry name" value="tRNA_Ile_lys_synt_N"/>
</dbReference>
<dbReference type="PANTHER" id="PTHR43033">
    <property type="entry name" value="TRNA(ILE)-LYSIDINE SYNTHASE-RELATED"/>
    <property type="match status" value="1"/>
</dbReference>
<evidence type="ECO:0000256" key="6">
    <source>
        <dbReference type="HAMAP-Rule" id="MF_01161"/>
    </source>
</evidence>
<dbReference type="NCBIfam" id="TIGR02432">
    <property type="entry name" value="lysidine_TilS_N"/>
    <property type="match status" value="1"/>
</dbReference>
<name>A0ABY2Q2F8_9HYPH</name>
<dbReference type="Proteomes" id="UP000306441">
    <property type="component" value="Unassembled WGS sequence"/>
</dbReference>
<feature type="binding site" evidence="6">
    <location>
        <begin position="27"/>
        <end position="32"/>
    </location>
    <ligand>
        <name>ATP</name>
        <dbReference type="ChEBI" id="CHEBI:30616"/>
    </ligand>
</feature>
<comment type="caution">
    <text evidence="8">The sequence shown here is derived from an EMBL/GenBank/DDBJ whole genome shotgun (WGS) entry which is preliminary data.</text>
</comment>
<evidence type="ECO:0000256" key="4">
    <source>
        <dbReference type="ARBA" id="ARBA00022840"/>
    </source>
</evidence>
<evidence type="ECO:0000256" key="1">
    <source>
        <dbReference type="ARBA" id="ARBA00022598"/>
    </source>
</evidence>
<organism evidence="8 9">
    <name type="scientific">Ollibium composti</name>
    <dbReference type="NCBI Taxonomy" id="2675109"/>
    <lineage>
        <taxon>Bacteria</taxon>
        <taxon>Pseudomonadati</taxon>
        <taxon>Pseudomonadota</taxon>
        <taxon>Alphaproteobacteria</taxon>
        <taxon>Hyphomicrobiales</taxon>
        <taxon>Phyllobacteriaceae</taxon>
        <taxon>Ollibium</taxon>
    </lineage>
</organism>
<comment type="catalytic activity">
    <reaction evidence="5 6">
        <text>cytidine(34) in tRNA(Ile2) + L-lysine + ATP = lysidine(34) in tRNA(Ile2) + AMP + diphosphate + H(+)</text>
        <dbReference type="Rhea" id="RHEA:43744"/>
        <dbReference type="Rhea" id="RHEA-COMP:10625"/>
        <dbReference type="Rhea" id="RHEA-COMP:10670"/>
        <dbReference type="ChEBI" id="CHEBI:15378"/>
        <dbReference type="ChEBI" id="CHEBI:30616"/>
        <dbReference type="ChEBI" id="CHEBI:32551"/>
        <dbReference type="ChEBI" id="CHEBI:33019"/>
        <dbReference type="ChEBI" id="CHEBI:82748"/>
        <dbReference type="ChEBI" id="CHEBI:83665"/>
        <dbReference type="ChEBI" id="CHEBI:456215"/>
        <dbReference type="EC" id="6.3.4.19"/>
    </reaction>
</comment>
<dbReference type="InterPro" id="IPR012094">
    <property type="entry name" value="tRNA_Ile_lys_synt"/>
</dbReference>
<comment type="similarity">
    <text evidence="6">Belongs to the tRNA(Ile)-lysidine synthase family.</text>
</comment>
<feature type="domain" description="tRNA(Ile)-lysidine/2-thiocytidine synthase N-terminal" evidence="7">
    <location>
        <begin position="23"/>
        <end position="211"/>
    </location>
</feature>
<keyword evidence="4 6" id="KW-0067">ATP-binding</keyword>
<dbReference type="InterPro" id="IPR014729">
    <property type="entry name" value="Rossmann-like_a/b/a_fold"/>
</dbReference>
<dbReference type="Gene3D" id="3.40.50.620">
    <property type="entry name" value="HUPs"/>
    <property type="match status" value="1"/>
</dbReference>
<keyword evidence="9" id="KW-1185">Reference proteome</keyword>
<comment type="domain">
    <text evidence="6">The N-terminal region contains the highly conserved SGGXDS motif, predicted to be a P-loop motif involved in ATP binding.</text>
</comment>
<evidence type="ECO:0000256" key="3">
    <source>
        <dbReference type="ARBA" id="ARBA00022741"/>
    </source>
</evidence>